<sequence length="374" mass="42093">MDILDRQLKQRKELVHDSLRLTQEEVSRLEQRTLASQAMAKSGKKRFLVRTCAIAGVTAVAAILLWAGPLAQLPEENPSQLVSPPVTTPNHQQTPAPALPEAPKQTVAWQTEADKLAFYRVFSLGMTYDEAKALFPELGELQPLGGIESLGADGLQEAFMPVTLGDEQVQLTLSFEHGFLYAARYQIESKDEQRIMQKKAELETFYASDFGSPKEEALESGTSSAWSPFFGLGLTKNWDGRYILIWGLQGGEEALEELYRDREFTVQEAIERALSEQPEFPARTGETRQVRVEGIPETLATTSLRTKVKLQTRDSYLVTFERMWTIQGGDNRQMTIPSYWTYEVTEKQVKLVDSYVPDREVMEYLHAAAPPPKG</sequence>
<keyword evidence="4" id="KW-1185">Reference proteome</keyword>
<gene>
    <name evidence="3" type="ORF">I532_16993</name>
</gene>
<name>M8DXC1_9BACL</name>
<evidence type="ECO:0000313" key="3">
    <source>
        <dbReference type="EMBL" id="EMT51641.1"/>
    </source>
</evidence>
<comment type="caution">
    <text evidence="3">The sequence shown here is derived from an EMBL/GenBank/DDBJ whole genome shotgun (WGS) entry which is preliminary data.</text>
</comment>
<evidence type="ECO:0000256" key="1">
    <source>
        <dbReference type="SAM" id="MobiDB-lite"/>
    </source>
</evidence>
<feature type="transmembrane region" description="Helical" evidence="2">
    <location>
        <begin position="47"/>
        <end position="68"/>
    </location>
</feature>
<feature type="region of interest" description="Disordered" evidence="1">
    <location>
        <begin position="76"/>
        <end position="101"/>
    </location>
</feature>
<dbReference type="PATRIC" id="fig|1300222.3.peg.3563"/>
<keyword evidence="2" id="KW-0812">Transmembrane</keyword>
<keyword evidence="2" id="KW-1133">Transmembrane helix</keyword>
<dbReference type="Proteomes" id="UP000012081">
    <property type="component" value="Unassembled WGS sequence"/>
</dbReference>
<proteinExistence type="predicted"/>
<protein>
    <submittedName>
        <fullName evidence="3">Uncharacterized protein</fullName>
    </submittedName>
</protein>
<dbReference type="RefSeq" id="WP_003389690.1">
    <property type="nucleotide sequence ID" value="NZ_APBN01000007.1"/>
</dbReference>
<evidence type="ECO:0000313" key="4">
    <source>
        <dbReference type="Proteomes" id="UP000012081"/>
    </source>
</evidence>
<organism evidence="3 4">
    <name type="scientific">Brevibacillus borstelensis AK1</name>
    <dbReference type="NCBI Taxonomy" id="1300222"/>
    <lineage>
        <taxon>Bacteria</taxon>
        <taxon>Bacillati</taxon>
        <taxon>Bacillota</taxon>
        <taxon>Bacilli</taxon>
        <taxon>Bacillales</taxon>
        <taxon>Paenibacillaceae</taxon>
        <taxon>Brevibacillus</taxon>
    </lineage>
</organism>
<reference evidence="3 4" key="1">
    <citation type="submission" date="2013-03" db="EMBL/GenBank/DDBJ databases">
        <title>Assembly of a new bacterial strain Brevibacillus borstelensis AK1.</title>
        <authorList>
            <person name="Rajan I."/>
            <person name="PoliReddy D."/>
            <person name="Sugumar T."/>
            <person name="Rathinam K."/>
            <person name="Alqarawi S."/>
            <person name="Khalil A.B."/>
            <person name="Sivakumar N."/>
        </authorList>
    </citation>
    <scope>NUCLEOTIDE SEQUENCE [LARGE SCALE GENOMIC DNA]</scope>
    <source>
        <strain evidence="3 4">AK1</strain>
    </source>
</reference>
<keyword evidence="2" id="KW-0472">Membrane</keyword>
<dbReference type="EMBL" id="APBN01000007">
    <property type="protein sequence ID" value="EMT51641.1"/>
    <property type="molecule type" value="Genomic_DNA"/>
</dbReference>
<dbReference type="AlphaFoldDB" id="M8DXC1"/>
<accession>M8DXC1</accession>
<dbReference type="STRING" id="1300222.I532_16993"/>
<evidence type="ECO:0000256" key="2">
    <source>
        <dbReference type="SAM" id="Phobius"/>
    </source>
</evidence>